<sequence length="141" mass="16059">MNVKKAVFQGMVEDQGESYALISVEVEQGEHPLYQLYVDRALNGQYRIHRLFRNDANPELDWYNNDMHHAYEDVTSQVTQSSQQAAGGAHQGLGMGVEDLGVNQGMQRDEVPASHKEQQWLEQVLAYGDIREQLDARPFKP</sequence>
<reference evidence="3" key="1">
    <citation type="journal article" date="2019" name="Int. J. Syst. Evol. Microbiol.">
        <title>The Global Catalogue of Microorganisms (GCM) 10K type strain sequencing project: providing services to taxonomists for standard genome sequencing and annotation.</title>
        <authorList>
            <consortium name="The Broad Institute Genomics Platform"/>
            <consortium name="The Broad Institute Genome Sequencing Center for Infectious Disease"/>
            <person name="Wu L."/>
            <person name="Ma J."/>
        </authorList>
    </citation>
    <scope>NUCLEOTIDE SEQUENCE [LARGE SCALE GENOMIC DNA]</scope>
    <source>
        <strain evidence="3">KCTC 33676</strain>
    </source>
</reference>
<keyword evidence="3" id="KW-1185">Reference proteome</keyword>
<comment type="caution">
    <text evidence="2">The sequence shown here is derived from an EMBL/GenBank/DDBJ whole genome shotgun (WGS) entry which is preliminary data.</text>
</comment>
<feature type="region of interest" description="Disordered" evidence="1">
    <location>
        <begin position="81"/>
        <end position="115"/>
    </location>
</feature>
<gene>
    <name evidence="2" type="ORF">ACFSUC_02755</name>
</gene>
<accession>A0ABW5R8U3</accession>
<dbReference type="Proteomes" id="UP001597497">
    <property type="component" value="Unassembled WGS sequence"/>
</dbReference>
<organism evidence="2 3">
    <name type="scientific">Marinicrinis sediminis</name>
    <dbReference type="NCBI Taxonomy" id="1652465"/>
    <lineage>
        <taxon>Bacteria</taxon>
        <taxon>Bacillati</taxon>
        <taxon>Bacillota</taxon>
        <taxon>Bacilli</taxon>
        <taxon>Bacillales</taxon>
        <taxon>Paenibacillaceae</taxon>
    </lineage>
</organism>
<proteinExistence type="predicted"/>
<protein>
    <submittedName>
        <fullName evidence="2">Uncharacterized protein</fullName>
    </submittedName>
</protein>
<dbReference type="EMBL" id="JBHUMM010000002">
    <property type="protein sequence ID" value="MFD2670527.1"/>
    <property type="molecule type" value="Genomic_DNA"/>
</dbReference>
<name>A0ABW5R8U3_9BACL</name>
<dbReference type="RefSeq" id="WP_379927915.1">
    <property type="nucleotide sequence ID" value="NZ_JBHUMM010000002.1"/>
</dbReference>
<evidence type="ECO:0000313" key="2">
    <source>
        <dbReference type="EMBL" id="MFD2670527.1"/>
    </source>
</evidence>
<evidence type="ECO:0000256" key="1">
    <source>
        <dbReference type="SAM" id="MobiDB-lite"/>
    </source>
</evidence>
<evidence type="ECO:0000313" key="3">
    <source>
        <dbReference type="Proteomes" id="UP001597497"/>
    </source>
</evidence>